<reference evidence="3 4" key="1">
    <citation type="submission" date="2023-12" db="EMBL/GenBank/DDBJ databases">
        <title>Novel species of the genus Arcicella isolated from rivers.</title>
        <authorList>
            <person name="Lu H."/>
        </authorList>
    </citation>
    <scope>NUCLEOTIDE SEQUENCE [LARGE SCALE GENOMIC DNA]</scope>
    <source>
        <strain evidence="3 4">KCTC 23307</strain>
    </source>
</reference>
<proteinExistence type="predicted"/>
<dbReference type="InterPro" id="IPR004104">
    <property type="entry name" value="Gfo/Idh/MocA-like_OxRdtase_C"/>
</dbReference>
<dbReference type="PANTHER" id="PTHR43249">
    <property type="entry name" value="UDP-N-ACETYL-2-AMINO-2-DEOXY-D-GLUCURONATE OXIDASE"/>
    <property type="match status" value="1"/>
</dbReference>
<evidence type="ECO:0000259" key="1">
    <source>
        <dbReference type="Pfam" id="PF01408"/>
    </source>
</evidence>
<dbReference type="Gene3D" id="3.30.360.10">
    <property type="entry name" value="Dihydrodipicolinate Reductase, domain 2"/>
    <property type="match status" value="1"/>
</dbReference>
<dbReference type="InterPro" id="IPR052515">
    <property type="entry name" value="Gfo/Idh/MocA_Oxidoreductase"/>
</dbReference>
<dbReference type="Proteomes" id="UP001302949">
    <property type="component" value="Unassembled WGS sequence"/>
</dbReference>
<organism evidence="3 4">
    <name type="scientific">Arcicella rigui</name>
    <dbReference type="NCBI Taxonomy" id="797020"/>
    <lineage>
        <taxon>Bacteria</taxon>
        <taxon>Pseudomonadati</taxon>
        <taxon>Bacteroidota</taxon>
        <taxon>Cytophagia</taxon>
        <taxon>Cytophagales</taxon>
        <taxon>Flectobacillaceae</taxon>
        <taxon>Arcicella</taxon>
    </lineage>
</organism>
<dbReference type="SUPFAM" id="SSF51735">
    <property type="entry name" value="NAD(P)-binding Rossmann-fold domains"/>
    <property type="match status" value="1"/>
</dbReference>
<feature type="domain" description="Gfo/Idh/MocA-like oxidoreductase C-terminal" evidence="2">
    <location>
        <begin position="140"/>
        <end position="226"/>
    </location>
</feature>
<dbReference type="Pfam" id="PF01408">
    <property type="entry name" value="GFO_IDH_MocA"/>
    <property type="match status" value="1"/>
</dbReference>
<protein>
    <submittedName>
        <fullName evidence="3">Gfo/Idh/MocA family oxidoreductase</fullName>
    </submittedName>
</protein>
<gene>
    <name evidence="3" type="ORF">VB248_18605</name>
</gene>
<evidence type="ECO:0000313" key="3">
    <source>
        <dbReference type="EMBL" id="MEA5141170.1"/>
    </source>
</evidence>
<dbReference type="Pfam" id="PF02894">
    <property type="entry name" value="GFO_IDH_MocA_C"/>
    <property type="match status" value="1"/>
</dbReference>
<keyword evidence="4" id="KW-1185">Reference proteome</keyword>
<dbReference type="EMBL" id="JAYFUM010000024">
    <property type="protein sequence ID" value="MEA5141170.1"/>
    <property type="molecule type" value="Genomic_DNA"/>
</dbReference>
<sequence>MKTFALIGAAGFIAPRHLKAIKDTGNQLVAAFDKFDSVGILDSYFPEAHYFTEFERFDRHIDKLRREYRGVDYVSICSPNYLHDSHIRFGLRSGANVICEKPLVLNPWNIDSLSQIEEESGKNVYNILQLRLHPSIIELKKRIDSDISGKIYDIDLTYITSRGNWYNSSWKGDISKSGGIATNIGVHFFDMLTWIFGKPKNNIVHLHQDKKAAGYLELEKARVRWFLSTQYETLPDEVKLTNKRTFRSMVMEGEQIEFSDGFTDLHTETYEKILLGKGFGLKDAYPSIDIVYQIRNTVISQATKDETHPFINRDLKKVFV</sequence>
<dbReference type="InterPro" id="IPR036291">
    <property type="entry name" value="NAD(P)-bd_dom_sf"/>
</dbReference>
<name>A0ABU5QE98_9BACT</name>
<dbReference type="RefSeq" id="WP_323298327.1">
    <property type="nucleotide sequence ID" value="NZ_JAYFUM010000024.1"/>
</dbReference>
<dbReference type="Gene3D" id="3.40.50.720">
    <property type="entry name" value="NAD(P)-binding Rossmann-like Domain"/>
    <property type="match status" value="1"/>
</dbReference>
<comment type="caution">
    <text evidence="3">The sequence shown here is derived from an EMBL/GenBank/DDBJ whole genome shotgun (WGS) entry which is preliminary data.</text>
</comment>
<dbReference type="PANTHER" id="PTHR43249:SF1">
    <property type="entry name" value="D-GLUCOSIDE 3-DEHYDROGENASE"/>
    <property type="match status" value="1"/>
</dbReference>
<dbReference type="InterPro" id="IPR000683">
    <property type="entry name" value="Gfo/Idh/MocA-like_OxRdtase_N"/>
</dbReference>
<evidence type="ECO:0000259" key="2">
    <source>
        <dbReference type="Pfam" id="PF02894"/>
    </source>
</evidence>
<evidence type="ECO:0000313" key="4">
    <source>
        <dbReference type="Proteomes" id="UP001302949"/>
    </source>
</evidence>
<accession>A0ABU5QE98</accession>
<feature type="domain" description="Gfo/Idh/MocA-like oxidoreductase N-terminal" evidence="1">
    <location>
        <begin position="3"/>
        <end position="124"/>
    </location>
</feature>